<organism evidence="3 4">
    <name type="scientific">Pseudomonas kuykendallii</name>
    <dbReference type="NCBI Taxonomy" id="1007099"/>
    <lineage>
        <taxon>Bacteria</taxon>
        <taxon>Pseudomonadati</taxon>
        <taxon>Pseudomonadota</taxon>
        <taxon>Gammaproteobacteria</taxon>
        <taxon>Pseudomonadales</taxon>
        <taxon>Pseudomonadaceae</taxon>
        <taxon>Pseudomonas</taxon>
    </lineage>
</organism>
<sequence length="117" mass="12775">MVRHALLLALLLLAGCQTTHEQLLAAGYPPAFADGFQDGCGSGRQAAGAITGEFRKDVPRFLADATYATGWSDGFNQCQAQRISEDRQDALERIGSDRDRAWRQHESQAMAKALSHN</sequence>
<reference evidence="3 4" key="1">
    <citation type="submission" date="2017-08" db="EMBL/GenBank/DDBJ databases">
        <title>Infants hospitalized years apart are colonized by the same room-sourced microbial strains.</title>
        <authorList>
            <person name="Brooks B."/>
            <person name="Olm M.R."/>
            <person name="Firek B.A."/>
            <person name="Baker R."/>
            <person name="Thomas B.C."/>
            <person name="Morowitz M.J."/>
            <person name="Banfield J.F."/>
        </authorList>
    </citation>
    <scope>NUCLEOTIDE SEQUENCE [LARGE SCALE GENOMIC DNA]</scope>
    <source>
        <strain evidence="3">S2_009_000_R2_77</strain>
    </source>
</reference>
<evidence type="ECO:0000256" key="1">
    <source>
        <dbReference type="SAM" id="MobiDB-lite"/>
    </source>
</evidence>
<evidence type="ECO:0000256" key="2">
    <source>
        <dbReference type="SAM" id="SignalP"/>
    </source>
</evidence>
<evidence type="ECO:0000313" key="4">
    <source>
        <dbReference type="Proteomes" id="UP000249198"/>
    </source>
</evidence>
<comment type="caution">
    <text evidence="3">The sequence shown here is derived from an EMBL/GenBank/DDBJ whole genome shotgun (WGS) entry which is preliminary data.</text>
</comment>
<dbReference type="AlphaFoldDB" id="A0A2W5D554"/>
<dbReference type="PROSITE" id="PS51257">
    <property type="entry name" value="PROKAR_LIPOPROTEIN"/>
    <property type="match status" value="1"/>
</dbReference>
<feature type="chain" id="PRO_5016105352" description="Lipoprotein" evidence="2">
    <location>
        <begin position="26"/>
        <end position="117"/>
    </location>
</feature>
<dbReference type="EMBL" id="QFOH01000006">
    <property type="protein sequence ID" value="PZP25383.1"/>
    <property type="molecule type" value="Genomic_DNA"/>
</dbReference>
<dbReference type="Proteomes" id="UP000249198">
    <property type="component" value="Unassembled WGS sequence"/>
</dbReference>
<name>A0A2W5D554_9PSED</name>
<keyword evidence="2" id="KW-0732">Signal</keyword>
<accession>A0A2W5D554</accession>
<dbReference type="RefSeq" id="WP_273230229.1">
    <property type="nucleotide sequence ID" value="NZ_CAURGU010000001.1"/>
</dbReference>
<proteinExistence type="predicted"/>
<feature type="region of interest" description="Disordered" evidence="1">
    <location>
        <begin position="95"/>
        <end position="117"/>
    </location>
</feature>
<evidence type="ECO:0008006" key="5">
    <source>
        <dbReference type="Google" id="ProtNLM"/>
    </source>
</evidence>
<feature type="compositionally biased region" description="Basic and acidic residues" evidence="1">
    <location>
        <begin position="95"/>
        <end position="106"/>
    </location>
</feature>
<feature type="signal peptide" evidence="2">
    <location>
        <begin position="1"/>
        <end position="25"/>
    </location>
</feature>
<protein>
    <recommendedName>
        <fullName evidence="5">Lipoprotein</fullName>
    </recommendedName>
</protein>
<evidence type="ECO:0000313" key="3">
    <source>
        <dbReference type="EMBL" id="PZP25383.1"/>
    </source>
</evidence>
<gene>
    <name evidence="3" type="ORF">DI599_06200</name>
</gene>